<dbReference type="RefSeq" id="WP_310094597.1">
    <property type="nucleotide sequence ID" value="NZ_JAVDUU010000002.1"/>
</dbReference>
<keyword evidence="3" id="KW-1185">Reference proteome</keyword>
<accession>A0ABU1T9J1</accession>
<dbReference type="Gene3D" id="3.40.50.720">
    <property type="entry name" value="NAD(P)-binding Rossmann-like Domain"/>
    <property type="match status" value="1"/>
</dbReference>
<dbReference type="InterPro" id="IPR036291">
    <property type="entry name" value="NAD(P)-bd_dom_sf"/>
</dbReference>
<evidence type="ECO:0000259" key="1">
    <source>
        <dbReference type="Pfam" id="PF13460"/>
    </source>
</evidence>
<sequence length="218" mass="24156">MAKKAIIAGSSGLIGSKLLDILLREAFYDQVLILVRKELPLKHPKLTQLVVDFDQLETYSAAINGHAVFCCLGTTKNKTPNLTVYRKIDHGYPIRLAELAHQNGIGQYHLVSSIGANKMSSAFYIKTKGETEANLQQIGIPAVHIYRPSLLTGERTEKRMMEKVMAGLFKIIDPLLFGGLKKYRSIPGATVAAAMYKQSIKTNTGLFIYESDKIKELS</sequence>
<organism evidence="2 3">
    <name type="scientific">Mucilaginibacter pocheonensis</name>
    <dbReference type="NCBI Taxonomy" id="398050"/>
    <lineage>
        <taxon>Bacteria</taxon>
        <taxon>Pseudomonadati</taxon>
        <taxon>Bacteroidota</taxon>
        <taxon>Sphingobacteriia</taxon>
        <taxon>Sphingobacteriales</taxon>
        <taxon>Sphingobacteriaceae</taxon>
        <taxon>Mucilaginibacter</taxon>
    </lineage>
</organism>
<dbReference type="Proteomes" id="UP001247620">
    <property type="component" value="Unassembled WGS sequence"/>
</dbReference>
<gene>
    <name evidence="2" type="ORF">J2W55_001840</name>
</gene>
<proteinExistence type="predicted"/>
<reference evidence="2 3" key="1">
    <citation type="submission" date="2023-07" db="EMBL/GenBank/DDBJ databases">
        <title>Sorghum-associated microbial communities from plants grown in Nebraska, USA.</title>
        <authorList>
            <person name="Schachtman D."/>
        </authorList>
    </citation>
    <scope>NUCLEOTIDE SEQUENCE [LARGE SCALE GENOMIC DNA]</scope>
    <source>
        <strain evidence="2 3">3262</strain>
    </source>
</reference>
<dbReference type="InterPro" id="IPR016040">
    <property type="entry name" value="NAD(P)-bd_dom"/>
</dbReference>
<dbReference type="PANTHER" id="PTHR14097">
    <property type="entry name" value="OXIDOREDUCTASE HTATIP2"/>
    <property type="match status" value="1"/>
</dbReference>
<name>A0ABU1T9J1_9SPHI</name>
<evidence type="ECO:0000313" key="3">
    <source>
        <dbReference type="Proteomes" id="UP001247620"/>
    </source>
</evidence>
<evidence type="ECO:0000313" key="2">
    <source>
        <dbReference type="EMBL" id="MDR6941998.1"/>
    </source>
</evidence>
<dbReference type="Pfam" id="PF13460">
    <property type="entry name" value="NAD_binding_10"/>
    <property type="match status" value="1"/>
</dbReference>
<dbReference type="SUPFAM" id="SSF51735">
    <property type="entry name" value="NAD(P)-binding Rossmann-fold domains"/>
    <property type="match status" value="1"/>
</dbReference>
<comment type="caution">
    <text evidence="2">The sequence shown here is derived from an EMBL/GenBank/DDBJ whole genome shotgun (WGS) entry which is preliminary data.</text>
</comment>
<protein>
    <submittedName>
        <fullName evidence="2">Uncharacterized protein YbjT (DUF2867 family)</fullName>
    </submittedName>
</protein>
<dbReference type="EMBL" id="JAVDUU010000002">
    <property type="protein sequence ID" value="MDR6941998.1"/>
    <property type="molecule type" value="Genomic_DNA"/>
</dbReference>
<feature type="domain" description="NAD(P)-binding" evidence="1">
    <location>
        <begin position="9"/>
        <end position="161"/>
    </location>
</feature>
<dbReference type="CDD" id="cd05250">
    <property type="entry name" value="CC3_like_SDR_a"/>
    <property type="match status" value="1"/>
</dbReference>
<dbReference type="PANTHER" id="PTHR14097:SF7">
    <property type="entry name" value="OXIDOREDUCTASE HTATIP2"/>
    <property type="match status" value="1"/>
</dbReference>